<comment type="caution">
    <text evidence="9">Lacks conserved residue(s) required for the propagation of feature annotation.</text>
</comment>
<feature type="binding site" evidence="9">
    <location>
        <position position="195"/>
    </location>
    <ligand>
        <name>Mn(2+)</name>
        <dbReference type="ChEBI" id="CHEBI:29035"/>
    </ligand>
</feature>
<evidence type="ECO:0000259" key="12">
    <source>
        <dbReference type="Pfam" id="PF13288"/>
    </source>
</evidence>
<organism evidence="13 14">
    <name type="scientific">Leucobacter insecticola</name>
    <dbReference type="NCBI Taxonomy" id="2714934"/>
    <lineage>
        <taxon>Bacteria</taxon>
        <taxon>Bacillati</taxon>
        <taxon>Actinomycetota</taxon>
        <taxon>Actinomycetes</taxon>
        <taxon>Micrococcales</taxon>
        <taxon>Microbacteriaceae</taxon>
        <taxon>Leucobacter</taxon>
    </lineage>
</organism>
<feature type="binding site" evidence="9">
    <location>
        <position position="10"/>
    </location>
    <ligand>
        <name>NADPH</name>
        <dbReference type="ChEBI" id="CHEBI:57783"/>
    </ligand>
</feature>
<feature type="binding site" evidence="9">
    <location>
        <position position="186"/>
    </location>
    <ligand>
        <name>1-deoxy-D-xylulose 5-phosphate</name>
        <dbReference type="ChEBI" id="CHEBI:57792"/>
    </ligand>
</feature>
<dbReference type="Gene3D" id="3.40.50.720">
    <property type="entry name" value="NAD(P)-binding Rossmann-like Domain"/>
    <property type="match status" value="2"/>
</dbReference>
<dbReference type="AlphaFoldDB" id="A0A6G8FL81"/>
<keyword evidence="4 9" id="KW-0521">NADP</keyword>
<evidence type="ECO:0000256" key="2">
    <source>
        <dbReference type="ARBA" id="ARBA00006825"/>
    </source>
</evidence>
<dbReference type="GO" id="GO:0070402">
    <property type="term" value="F:NADPH binding"/>
    <property type="evidence" value="ECO:0007669"/>
    <property type="project" value="InterPro"/>
</dbReference>
<feature type="binding site" evidence="9">
    <location>
        <position position="125"/>
    </location>
    <ligand>
        <name>1-deoxy-D-xylulose 5-phosphate</name>
        <dbReference type="ChEBI" id="CHEBI:57792"/>
    </ligand>
</feature>
<evidence type="ECO:0000259" key="11">
    <source>
        <dbReference type="Pfam" id="PF08436"/>
    </source>
</evidence>
<feature type="binding site" evidence="9">
    <location>
        <position position="126"/>
    </location>
    <ligand>
        <name>1-deoxy-D-xylulose 5-phosphate</name>
        <dbReference type="ChEBI" id="CHEBI:57792"/>
    </ligand>
</feature>
<evidence type="ECO:0000256" key="3">
    <source>
        <dbReference type="ARBA" id="ARBA00022723"/>
    </source>
</evidence>
<dbReference type="UniPathway" id="UPA00056">
    <property type="reaction ID" value="UER00092"/>
</dbReference>
<dbReference type="EMBL" id="CP049934">
    <property type="protein sequence ID" value="QIM17111.1"/>
    <property type="molecule type" value="Genomic_DNA"/>
</dbReference>
<dbReference type="Pfam" id="PF08436">
    <property type="entry name" value="DXP_redisom_C"/>
    <property type="match status" value="1"/>
</dbReference>
<dbReference type="InterPro" id="IPR003821">
    <property type="entry name" value="DXP_reductoisomerase"/>
</dbReference>
<dbReference type="SUPFAM" id="SSF55347">
    <property type="entry name" value="Glyceraldehyde-3-phosphate dehydrogenase-like, C-terminal domain"/>
    <property type="match status" value="1"/>
</dbReference>
<dbReference type="HAMAP" id="MF_00183">
    <property type="entry name" value="DXP_reductoisom"/>
    <property type="match status" value="1"/>
</dbReference>
<dbReference type="Pfam" id="PF02670">
    <property type="entry name" value="DXP_reductoisom"/>
    <property type="match status" value="2"/>
</dbReference>
<feature type="binding site" evidence="9">
    <location>
        <position position="150"/>
    </location>
    <ligand>
        <name>1-deoxy-D-xylulose 5-phosphate</name>
        <dbReference type="ChEBI" id="CHEBI:57792"/>
    </ligand>
</feature>
<evidence type="ECO:0000256" key="9">
    <source>
        <dbReference type="HAMAP-Rule" id="MF_00183"/>
    </source>
</evidence>
<feature type="binding site" evidence="9">
    <location>
        <position position="36"/>
    </location>
    <ligand>
        <name>NADPH</name>
        <dbReference type="ChEBI" id="CHEBI:57783"/>
    </ligand>
</feature>
<dbReference type="KEGG" id="lins:G7067_12960"/>
<dbReference type="Pfam" id="PF13288">
    <property type="entry name" value="DXPR_C"/>
    <property type="match status" value="1"/>
</dbReference>
<dbReference type="GO" id="GO:0051484">
    <property type="term" value="P:isopentenyl diphosphate biosynthetic process, methylerythritol 4-phosphate pathway involved in terpenoid biosynthetic process"/>
    <property type="evidence" value="ECO:0007669"/>
    <property type="project" value="TreeGrafter"/>
</dbReference>
<keyword evidence="5 9" id="KW-0560">Oxidoreductase</keyword>
<feature type="binding site" evidence="9">
    <location>
        <position position="38"/>
    </location>
    <ligand>
        <name>NADPH</name>
        <dbReference type="ChEBI" id="CHEBI:57783"/>
    </ligand>
</feature>
<dbReference type="Proteomes" id="UP000501387">
    <property type="component" value="Chromosome"/>
</dbReference>
<comment type="cofactor">
    <cofactor evidence="9">
        <name>Mg(2+)</name>
        <dbReference type="ChEBI" id="CHEBI:18420"/>
    </cofactor>
    <cofactor evidence="9">
        <name>Mn(2+)</name>
        <dbReference type="ChEBI" id="CHEBI:29035"/>
    </cofactor>
</comment>
<comment type="pathway">
    <text evidence="1 9">Isoprenoid biosynthesis; isopentenyl diphosphate biosynthesis via DXP pathway; isopentenyl diphosphate from 1-deoxy-D-xylulose 5-phosphate: step 1/6.</text>
</comment>
<feature type="binding site" evidence="9">
    <location>
        <position position="101"/>
    </location>
    <ligand>
        <name>1-deoxy-D-xylulose 5-phosphate</name>
        <dbReference type="ChEBI" id="CHEBI:57792"/>
    </ligand>
</feature>
<dbReference type="PANTHER" id="PTHR30525:SF0">
    <property type="entry name" value="1-DEOXY-D-XYLULOSE 5-PHOSPHATE REDUCTOISOMERASE, CHLOROPLASTIC"/>
    <property type="match status" value="1"/>
</dbReference>
<feature type="domain" description="1-deoxy-D-xylulose 5-phosphate reductoisomerase N-terminal" evidence="10">
    <location>
        <begin position="56"/>
        <end position="108"/>
    </location>
</feature>
<feature type="binding site" evidence="9">
    <location>
        <position position="191"/>
    </location>
    <ligand>
        <name>1-deoxy-D-xylulose 5-phosphate</name>
        <dbReference type="ChEBI" id="CHEBI:57792"/>
    </ligand>
</feature>
<feature type="binding site" evidence="9">
    <location>
        <position position="124"/>
    </location>
    <ligand>
        <name>Mn(2+)</name>
        <dbReference type="ChEBI" id="CHEBI:29035"/>
    </ligand>
</feature>
<accession>A0A6G8FL81</accession>
<dbReference type="PIRSF" id="PIRSF006205">
    <property type="entry name" value="Dxp_reductismrs"/>
    <property type="match status" value="1"/>
</dbReference>
<gene>
    <name evidence="9" type="primary">dxr</name>
    <name evidence="13" type="ORF">G7067_12960</name>
</gene>
<dbReference type="SUPFAM" id="SSF51735">
    <property type="entry name" value="NAD(P)-binding Rossmann-fold domains"/>
    <property type="match status" value="1"/>
</dbReference>
<comment type="similarity">
    <text evidence="2 9">Belongs to the DXR family.</text>
</comment>
<evidence type="ECO:0000256" key="6">
    <source>
        <dbReference type="ARBA" id="ARBA00023211"/>
    </source>
</evidence>
<dbReference type="SUPFAM" id="SSF69055">
    <property type="entry name" value="1-deoxy-D-xylulose-5-phosphate reductoisomerase, C-terminal domain"/>
    <property type="match status" value="1"/>
</dbReference>
<evidence type="ECO:0000256" key="7">
    <source>
        <dbReference type="ARBA" id="ARBA00023229"/>
    </source>
</evidence>
<sequence>MKRVVILGSTGSIGEQALDVIRKNSSKFQVVGLVAGSNADRVQQQADEFNVEHTGLGATDAETIVRDVPADVVLNGITGSIGLGPTIAALKAGRTLALANKESLIVGGDLVTDLAGPGQIVPVDSEHSAIAQALRAGGRDEVRRLVLTASGGPFRGRSRESLRDVTPAEALNHPTWDMGRVVTTNSSTLINKGLEVIEAHLLFGVSYSDIDVVVHPQSIVHSMVEFVDGSTIAQASPPDMRLPIALGLNWPHRVEGSAMPLDWSTATSWEFLPLDDTVFPAVQLAKAVGRARKTFPAVYNASNEEAVDAFHEQRIGFLDIVSIVEEVLERHTAPEDLTLASLLDAERWARAEAQRVILQRAR</sequence>
<feature type="binding site" evidence="9">
    <location>
        <position position="126"/>
    </location>
    <ligand>
        <name>Mn(2+)</name>
        <dbReference type="ChEBI" id="CHEBI:29035"/>
    </ligand>
</feature>
<keyword evidence="14" id="KW-1185">Reference proteome</keyword>
<feature type="binding site" evidence="9">
    <location>
        <position position="12"/>
    </location>
    <ligand>
        <name>NADPH</name>
        <dbReference type="ChEBI" id="CHEBI:57783"/>
    </ligand>
</feature>
<comment type="function">
    <text evidence="9">Catalyzes the NADPH-dependent rearrangement and reduction of 1-deoxy-D-xylulose-5-phosphate (DXP) to 2-C-methyl-D-erythritol 4-phosphate (MEP).</text>
</comment>
<feature type="binding site" evidence="9">
    <location>
        <position position="102"/>
    </location>
    <ligand>
        <name>NADPH</name>
        <dbReference type="ChEBI" id="CHEBI:57783"/>
    </ligand>
</feature>
<feature type="binding site" evidence="9">
    <location>
        <position position="192"/>
    </location>
    <ligand>
        <name>1-deoxy-D-xylulose 5-phosphate</name>
        <dbReference type="ChEBI" id="CHEBI:57792"/>
    </ligand>
</feature>
<dbReference type="RefSeq" id="WP_166325156.1">
    <property type="nucleotide sequence ID" value="NZ_CP049934.1"/>
</dbReference>
<feature type="domain" description="DXP reductoisomerase C-terminal" evidence="12">
    <location>
        <begin position="236"/>
        <end position="351"/>
    </location>
</feature>
<keyword evidence="13" id="KW-0413">Isomerase</keyword>
<keyword evidence="7 9" id="KW-0414">Isoprene biosynthesis</keyword>
<evidence type="ECO:0000259" key="10">
    <source>
        <dbReference type="Pfam" id="PF02670"/>
    </source>
</evidence>
<reference evidence="13 14" key="1">
    <citation type="submission" date="2020-03" db="EMBL/GenBank/DDBJ databases">
        <title>Leucobacter sp. nov., isolated from beetles.</title>
        <authorList>
            <person name="Hyun D.-W."/>
            <person name="Bae J.-W."/>
        </authorList>
    </citation>
    <scope>NUCLEOTIDE SEQUENCE [LARGE SCALE GENOMIC DNA]</scope>
    <source>
        <strain evidence="13 14">HDW9B</strain>
    </source>
</reference>
<dbReference type="InterPro" id="IPR036291">
    <property type="entry name" value="NAD(P)-bd_dom_sf"/>
</dbReference>
<feature type="domain" description="1-deoxy-D-xylulose 5-phosphate reductoisomerase N-terminal" evidence="10">
    <location>
        <begin position="4"/>
        <end position="52"/>
    </location>
</feature>
<feature type="binding site" evidence="9">
    <location>
        <position position="100"/>
    </location>
    <ligand>
        <name>NADPH</name>
        <dbReference type="ChEBI" id="CHEBI:57783"/>
    </ligand>
</feature>
<dbReference type="GO" id="GO:0016853">
    <property type="term" value="F:isomerase activity"/>
    <property type="evidence" value="ECO:0007669"/>
    <property type="project" value="UniProtKB-KW"/>
</dbReference>
<feature type="domain" description="1-deoxy-D-xylulose 5-phosphate reductoisomerase C-terminal" evidence="11">
    <location>
        <begin position="120"/>
        <end position="203"/>
    </location>
</feature>
<keyword evidence="6 9" id="KW-0464">Manganese</keyword>
<evidence type="ECO:0000256" key="8">
    <source>
        <dbReference type="ARBA" id="ARBA00048543"/>
    </source>
</evidence>
<dbReference type="GO" id="GO:0030145">
    <property type="term" value="F:manganese ion binding"/>
    <property type="evidence" value="ECO:0007669"/>
    <property type="project" value="TreeGrafter"/>
</dbReference>
<dbReference type="PANTHER" id="PTHR30525">
    <property type="entry name" value="1-DEOXY-D-XYLULOSE 5-PHOSPHATE REDUCTOISOMERASE"/>
    <property type="match status" value="1"/>
</dbReference>
<evidence type="ECO:0000313" key="13">
    <source>
        <dbReference type="EMBL" id="QIM17111.1"/>
    </source>
</evidence>
<dbReference type="EC" id="1.1.1.267" evidence="9"/>
<keyword evidence="9" id="KW-0460">Magnesium</keyword>
<feature type="binding site" evidence="9">
    <location>
        <position position="195"/>
    </location>
    <ligand>
        <name>1-deoxy-D-xylulose 5-phosphate</name>
        <dbReference type="ChEBI" id="CHEBI:57792"/>
    </ligand>
</feature>
<evidence type="ECO:0000256" key="1">
    <source>
        <dbReference type="ARBA" id="ARBA00005094"/>
    </source>
</evidence>
<dbReference type="NCBIfam" id="TIGR00243">
    <property type="entry name" value="Dxr"/>
    <property type="match status" value="1"/>
</dbReference>
<feature type="binding site" evidence="9">
    <location>
        <position position="13"/>
    </location>
    <ligand>
        <name>NADPH</name>
        <dbReference type="ChEBI" id="CHEBI:57783"/>
    </ligand>
</feature>
<feature type="binding site" evidence="9">
    <location>
        <position position="179"/>
    </location>
    <ligand>
        <name>NADPH</name>
        <dbReference type="ChEBI" id="CHEBI:57783"/>
    </ligand>
</feature>
<dbReference type="InterPro" id="IPR013644">
    <property type="entry name" value="DXP_reductoisomerase_C"/>
</dbReference>
<feature type="binding site" evidence="9">
    <location>
        <position position="173"/>
    </location>
    <ligand>
        <name>1-deoxy-D-xylulose 5-phosphate</name>
        <dbReference type="ChEBI" id="CHEBI:57792"/>
    </ligand>
</feature>
<name>A0A6G8FL81_9MICO</name>
<protein>
    <recommendedName>
        <fullName evidence="9">1-deoxy-D-xylulose 5-phosphate reductoisomerase</fullName>
        <shortName evidence="9">DXP reductoisomerase</shortName>
        <ecNumber evidence="9">1.1.1.267</ecNumber>
    </recommendedName>
    <alternativeName>
        <fullName evidence="9">1-deoxyxylulose-5-phosphate reductoisomerase</fullName>
    </alternativeName>
    <alternativeName>
        <fullName evidence="9">2-C-methyl-D-erythritol 4-phosphate synthase</fullName>
    </alternativeName>
</protein>
<proteinExistence type="inferred from homology"/>
<evidence type="ECO:0000256" key="5">
    <source>
        <dbReference type="ARBA" id="ARBA00023002"/>
    </source>
</evidence>
<feature type="binding site" evidence="9">
    <location>
        <position position="11"/>
    </location>
    <ligand>
        <name>NADPH</name>
        <dbReference type="ChEBI" id="CHEBI:57783"/>
    </ligand>
</feature>
<dbReference type="InterPro" id="IPR026877">
    <property type="entry name" value="DXPR_C"/>
</dbReference>
<evidence type="ECO:0000256" key="4">
    <source>
        <dbReference type="ARBA" id="ARBA00022857"/>
    </source>
</evidence>
<dbReference type="InterPro" id="IPR013512">
    <property type="entry name" value="DXP_reductoisomerase_N"/>
</dbReference>
<evidence type="ECO:0000313" key="14">
    <source>
        <dbReference type="Proteomes" id="UP000501387"/>
    </source>
</evidence>
<dbReference type="GO" id="GO:0030604">
    <property type="term" value="F:1-deoxy-D-xylulose-5-phosphate reductoisomerase activity"/>
    <property type="evidence" value="ECO:0007669"/>
    <property type="project" value="UniProtKB-UniRule"/>
</dbReference>
<dbReference type="Gene3D" id="1.10.1740.10">
    <property type="match status" value="1"/>
</dbReference>
<keyword evidence="3 9" id="KW-0479">Metal-binding</keyword>
<comment type="catalytic activity">
    <reaction evidence="8">
        <text>2-C-methyl-D-erythritol 4-phosphate + NADP(+) = 1-deoxy-D-xylulose 5-phosphate + NADPH + H(+)</text>
        <dbReference type="Rhea" id="RHEA:13717"/>
        <dbReference type="ChEBI" id="CHEBI:15378"/>
        <dbReference type="ChEBI" id="CHEBI:57783"/>
        <dbReference type="ChEBI" id="CHEBI:57792"/>
        <dbReference type="ChEBI" id="CHEBI:58262"/>
        <dbReference type="ChEBI" id="CHEBI:58349"/>
        <dbReference type="EC" id="1.1.1.267"/>
    </reaction>
    <physiologicalReaction direction="right-to-left" evidence="8">
        <dbReference type="Rhea" id="RHEA:13719"/>
    </physiologicalReaction>
</comment>
<dbReference type="InterPro" id="IPR036169">
    <property type="entry name" value="DXPR_C_sf"/>
</dbReference>